<gene>
    <name evidence="1" type="ORF">GCM10023350_25800</name>
</gene>
<dbReference type="PANTHER" id="PTHR23416:SF78">
    <property type="entry name" value="LIPOPOLYSACCHARIDE BIOSYNTHESIS O-ACETYL TRANSFERASE WBBJ-RELATED"/>
    <property type="match status" value="1"/>
</dbReference>
<evidence type="ECO:0000313" key="1">
    <source>
        <dbReference type="EMBL" id="GAA4740197.1"/>
    </source>
</evidence>
<reference evidence="2" key="1">
    <citation type="journal article" date="2019" name="Int. J. Syst. Evol. Microbiol.">
        <title>The Global Catalogue of Microorganisms (GCM) 10K type strain sequencing project: providing services to taxonomists for standard genome sequencing and annotation.</title>
        <authorList>
            <consortium name="The Broad Institute Genomics Platform"/>
            <consortium name="The Broad Institute Genome Sequencing Center for Infectious Disease"/>
            <person name="Wu L."/>
            <person name="Ma J."/>
        </authorList>
    </citation>
    <scope>NUCLEOTIDE SEQUENCE [LARGE SCALE GENOMIC DNA]</scope>
    <source>
        <strain evidence="2">JCM 18532</strain>
    </source>
</reference>
<proteinExistence type="predicted"/>
<dbReference type="InterPro" id="IPR001451">
    <property type="entry name" value="Hexapep"/>
</dbReference>
<dbReference type="Pfam" id="PF14602">
    <property type="entry name" value="Hexapep_2"/>
    <property type="match status" value="1"/>
</dbReference>
<organism evidence="1 2">
    <name type="scientific">Nocardioides endophyticus</name>
    <dbReference type="NCBI Taxonomy" id="1353775"/>
    <lineage>
        <taxon>Bacteria</taxon>
        <taxon>Bacillati</taxon>
        <taxon>Actinomycetota</taxon>
        <taxon>Actinomycetes</taxon>
        <taxon>Propionibacteriales</taxon>
        <taxon>Nocardioidaceae</taxon>
        <taxon>Nocardioides</taxon>
    </lineage>
</organism>
<dbReference type="Gene3D" id="2.160.10.10">
    <property type="entry name" value="Hexapeptide repeat proteins"/>
    <property type="match status" value="1"/>
</dbReference>
<evidence type="ECO:0000313" key="2">
    <source>
        <dbReference type="Proteomes" id="UP001499882"/>
    </source>
</evidence>
<dbReference type="InterPro" id="IPR011004">
    <property type="entry name" value="Trimer_LpxA-like_sf"/>
</dbReference>
<comment type="caution">
    <text evidence="1">The sequence shown here is derived from an EMBL/GenBank/DDBJ whole genome shotgun (WGS) entry which is preliminary data.</text>
</comment>
<keyword evidence="2" id="KW-1185">Reference proteome</keyword>
<dbReference type="CDD" id="cd04647">
    <property type="entry name" value="LbH_MAT_like"/>
    <property type="match status" value="1"/>
</dbReference>
<dbReference type="Proteomes" id="UP001499882">
    <property type="component" value="Unassembled WGS sequence"/>
</dbReference>
<name>A0ABP8YUU7_9ACTN</name>
<evidence type="ECO:0008006" key="3">
    <source>
        <dbReference type="Google" id="ProtNLM"/>
    </source>
</evidence>
<sequence length="239" mass="25404">MISGIAESLIRGLIRRVRPRAADDNVDVFEQAGWAWRMGAGPMLRGAVWSLRLRGFARPVFVGRRVRIFYAGQVSAGRGVFLGDNVRVNAFSRNGVRFGERVTIRENGWIQCSSSPSNPGDQLVIGSDVYIGPAAIIGVGGPIDIGDDCQIGSGVTLISENHASHPTSTDQGIEVTRAGIKLGRGCWLGHRVTILDGVTLGDQCTVGAGAVVTRSFPDGSRIAGVPARQIASERTADRP</sequence>
<dbReference type="PANTHER" id="PTHR23416">
    <property type="entry name" value="SIALIC ACID SYNTHASE-RELATED"/>
    <property type="match status" value="1"/>
</dbReference>
<accession>A0ABP8YUU7</accession>
<dbReference type="EMBL" id="BAABKN010000015">
    <property type="protein sequence ID" value="GAA4740197.1"/>
    <property type="molecule type" value="Genomic_DNA"/>
</dbReference>
<dbReference type="SUPFAM" id="SSF51161">
    <property type="entry name" value="Trimeric LpxA-like enzymes"/>
    <property type="match status" value="1"/>
</dbReference>
<dbReference type="Pfam" id="PF00132">
    <property type="entry name" value="Hexapep"/>
    <property type="match status" value="1"/>
</dbReference>
<dbReference type="InterPro" id="IPR051159">
    <property type="entry name" value="Hexapeptide_acetyltransf"/>
</dbReference>
<protein>
    <recommendedName>
        <fullName evidence="3">Acyltransferase</fullName>
    </recommendedName>
</protein>